<feature type="compositionally biased region" description="Basic and acidic residues" evidence="1">
    <location>
        <begin position="391"/>
        <end position="401"/>
    </location>
</feature>
<dbReference type="EMBL" id="MU007010">
    <property type="protein sequence ID" value="KAF2436410.1"/>
    <property type="molecule type" value="Genomic_DNA"/>
</dbReference>
<protein>
    <submittedName>
        <fullName evidence="2">Uncharacterized protein</fullName>
    </submittedName>
</protein>
<dbReference type="Proteomes" id="UP000800235">
    <property type="component" value="Unassembled WGS sequence"/>
</dbReference>
<keyword evidence="3" id="KW-1185">Reference proteome</keyword>
<feature type="compositionally biased region" description="Low complexity" evidence="1">
    <location>
        <begin position="187"/>
        <end position="196"/>
    </location>
</feature>
<feature type="compositionally biased region" description="Basic and acidic residues" evidence="1">
    <location>
        <begin position="508"/>
        <end position="521"/>
    </location>
</feature>
<feature type="compositionally biased region" description="Basic and acidic residues" evidence="1">
    <location>
        <begin position="277"/>
        <end position="305"/>
    </location>
</feature>
<feature type="region of interest" description="Disordered" evidence="1">
    <location>
        <begin position="502"/>
        <end position="570"/>
    </location>
</feature>
<accession>A0A9P4P327</accession>
<evidence type="ECO:0000313" key="3">
    <source>
        <dbReference type="Proteomes" id="UP000800235"/>
    </source>
</evidence>
<name>A0A9P4P327_9PEZI</name>
<feature type="compositionally biased region" description="Polar residues" evidence="1">
    <location>
        <begin position="458"/>
        <end position="478"/>
    </location>
</feature>
<sequence>MSLKSRYEAFIRSPSSGALADNASINYIPTLTTINEPAAIIKHLAAQHKLLVKKSERVLSTVESVDGLCVDVDTEIEFIAGGGAYLPGLDDNFLADKLVNFPVVHIVQFDSDQKIRQIRQYWDQGSLLKQIEVIGARARNWPIRDGKDQSRLIANSAASIQQNGTSSRRSTTSNQDEVVINSRGRSHASSSTSATGDPHATLSLFQPRSVNEENERVGGPSIARRSSAKPPQRDLVNLLGGGENEPLTPRAASPKKNSNNGGAPKAGAGKNFNPIRLFDENGGDSHDFKSPEKKTDPTKYNHFDFGDGEEAANSKAPVHSKHQSQWGFEDFMTPDKPKMKEVRTHEKRTMESLGEDEVSEQSSPSPSRAHVDKTAVQDDKSPVFRPVVHQARPDAEQHFAFEDAGTPAADKVRPPRKHKNGLSLYDDNVGYQSDEDTAKQPLTQITNVNQKDRHHTFDSQFEINDKSPSASRTTNAGHGQSKVGDNTAKVLKGMNANWQTYDESPDVAAKKENLPTRERGIKLAGDGMGGNRGSGRTWGFGDDSDTESSTKPRTKGTTHKPEESKSFWDF</sequence>
<evidence type="ECO:0000256" key="1">
    <source>
        <dbReference type="SAM" id="MobiDB-lite"/>
    </source>
</evidence>
<dbReference type="AlphaFoldDB" id="A0A9P4P327"/>
<feature type="compositionally biased region" description="Basic and acidic residues" evidence="1">
    <location>
        <begin position="559"/>
        <end position="570"/>
    </location>
</feature>
<feature type="compositionally biased region" description="Gly residues" evidence="1">
    <location>
        <begin position="526"/>
        <end position="538"/>
    </location>
</feature>
<reference evidence="2" key="1">
    <citation type="journal article" date="2020" name="Stud. Mycol.">
        <title>101 Dothideomycetes genomes: a test case for predicting lifestyles and emergence of pathogens.</title>
        <authorList>
            <person name="Haridas S."/>
            <person name="Albert R."/>
            <person name="Binder M."/>
            <person name="Bloem J."/>
            <person name="Labutti K."/>
            <person name="Salamov A."/>
            <person name="Andreopoulos B."/>
            <person name="Baker S."/>
            <person name="Barry K."/>
            <person name="Bills G."/>
            <person name="Bluhm B."/>
            <person name="Cannon C."/>
            <person name="Castanera R."/>
            <person name="Culley D."/>
            <person name="Daum C."/>
            <person name="Ezra D."/>
            <person name="Gonzalez J."/>
            <person name="Henrissat B."/>
            <person name="Kuo A."/>
            <person name="Liang C."/>
            <person name="Lipzen A."/>
            <person name="Lutzoni F."/>
            <person name="Magnuson J."/>
            <person name="Mondo S."/>
            <person name="Nolan M."/>
            <person name="Ohm R."/>
            <person name="Pangilinan J."/>
            <person name="Park H.-J."/>
            <person name="Ramirez L."/>
            <person name="Alfaro M."/>
            <person name="Sun H."/>
            <person name="Tritt A."/>
            <person name="Yoshinaga Y."/>
            <person name="Zwiers L.-H."/>
            <person name="Turgeon B."/>
            <person name="Goodwin S."/>
            <person name="Spatafora J."/>
            <person name="Crous P."/>
            <person name="Grigoriev I."/>
        </authorList>
    </citation>
    <scope>NUCLEOTIDE SEQUENCE</scope>
    <source>
        <strain evidence="2">CBS 130266</strain>
    </source>
</reference>
<feature type="region of interest" description="Disordered" evidence="1">
    <location>
        <begin position="182"/>
        <end position="488"/>
    </location>
</feature>
<comment type="caution">
    <text evidence="2">The sequence shown here is derived from an EMBL/GenBank/DDBJ whole genome shotgun (WGS) entry which is preliminary data.</text>
</comment>
<proteinExistence type="predicted"/>
<dbReference type="Gene3D" id="3.10.450.50">
    <property type="match status" value="1"/>
</dbReference>
<organism evidence="2 3">
    <name type="scientific">Tothia fuscella</name>
    <dbReference type="NCBI Taxonomy" id="1048955"/>
    <lineage>
        <taxon>Eukaryota</taxon>
        <taxon>Fungi</taxon>
        <taxon>Dikarya</taxon>
        <taxon>Ascomycota</taxon>
        <taxon>Pezizomycotina</taxon>
        <taxon>Dothideomycetes</taxon>
        <taxon>Pleosporomycetidae</taxon>
        <taxon>Venturiales</taxon>
        <taxon>Cylindrosympodiaceae</taxon>
        <taxon>Tothia</taxon>
    </lineage>
</organism>
<dbReference type="OrthoDB" id="1162399at2759"/>
<feature type="compositionally biased region" description="Low complexity" evidence="1">
    <location>
        <begin position="254"/>
        <end position="271"/>
    </location>
</feature>
<feature type="compositionally biased region" description="Polar residues" evidence="1">
    <location>
        <begin position="440"/>
        <end position="449"/>
    </location>
</feature>
<feature type="compositionally biased region" description="Basic and acidic residues" evidence="1">
    <location>
        <begin position="333"/>
        <end position="350"/>
    </location>
</feature>
<evidence type="ECO:0000313" key="2">
    <source>
        <dbReference type="EMBL" id="KAF2436410.1"/>
    </source>
</evidence>
<gene>
    <name evidence="2" type="ORF">EJ08DRAFT_711334</name>
</gene>
<feature type="compositionally biased region" description="Basic and acidic residues" evidence="1">
    <location>
        <begin position="369"/>
        <end position="382"/>
    </location>
</feature>